<dbReference type="PANTHER" id="PTHR13799">
    <property type="entry name" value="NGG1 INTERACTING FACTOR 3"/>
    <property type="match status" value="1"/>
</dbReference>
<comment type="similarity">
    <text evidence="1">Belongs to the GTP cyclohydrolase I type 2/NIF3 family.</text>
</comment>
<sequence>MDITIQNIIEKLTKSVPELRETVDMLTSGKQEVAVSGIATTFIATHNVIRKAIELNVNLLITHEGIYYSHHGKQDQWLNDPVYLEKKRLIEQSQMAIFRFHDTIHLYQPDGIMLGLLRKLNWEPHVVKHHTTESILTFPPMGLGELAKYVKKKLNIPYVRVVGDLSLLCERIGISVGYRGGGENAIPLYQREQLDLLITGEGPEWETPEYVRDALQQGRNRGLILLGHAESEKAGMEYLAEIIQSMYPRTPVHFIDEKPVFQMI</sequence>
<evidence type="ECO:0000256" key="1">
    <source>
        <dbReference type="ARBA" id="ARBA00006964"/>
    </source>
</evidence>
<dbReference type="SUPFAM" id="SSF102705">
    <property type="entry name" value="NIF3 (NGG1p interacting factor 3)-like"/>
    <property type="match status" value="1"/>
</dbReference>
<keyword evidence="3 4" id="KW-0479">Metal-binding</keyword>
<protein>
    <recommendedName>
        <fullName evidence="2">GTP cyclohydrolase 1 type 2 homolog</fullName>
    </recommendedName>
</protein>
<dbReference type="Proteomes" id="UP000077881">
    <property type="component" value="Unassembled WGS sequence"/>
</dbReference>
<evidence type="ECO:0000313" key="5">
    <source>
        <dbReference type="EMBL" id="OAK67228.1"/>
    </source>
</evidence>
<dbReference type="Gene3D" id="3.40.1390.30">
    <property type="entry name" value="NIF3 (NGG1p interacting factor 3)-like"/>
    <property type="match status" value="2"/>
</dbReference>
<comment type="caution">
    <text evidence="5">The sequence shown here is derived from an EMBL/GenBank/DDBJ whole genome shotgun (WGS) entry which is preliminary data.</text>
</comment>
<dbReference type="InterPro" id="IPR036069">
    <property type="entry name" value="DUF34/NIF3_sf"/>
</dbReference>
<evidence type="ECO:0000256" key="3">
    <source>
        <dbReference type="ARBA" id="ARBA00022723"/>
    </source>
</evidence>
<dbReference type="PANTHER" id="PTHR13799:SF14">
    <property type="entry name" value="GTP CYCLOHYDROLASE 1 TYPE 2 HOMOLOG"/>
    <property type="match status" value="1"/>
</dbReference>
<feature type="binding site" evidence="4">
    <location>
        <position position="63"/>
    </location>
    <ligand>
        <name>a divalent metal cation</name>
        <dbReference type="ChEBI" id="CHEBI:60240"/>
        <label>1</label>
    </ligand>
</feature>
<dbReference type="AlphaFoldDB" id="A0A177ZK04"/>
<dbReference type="GO" id="GO:0005737">
    <property type="term" value="C:cytoplasm"/>
    <property type="evidence" value="ECO:0007669"/>
    <property type="project" value="TreeGrafter"/>
</dbReference>
<proteinExistence type="inferred from homology"/>
<evidence type="ECO:0000256" key="2">
    <source>
        <dbReference type="ARBA" id="ARBA00022112"/>
    </source>
</evidence>
<dbReference type="PATRIC" id="fig|217031.6.peg.4799"/>
<dbReference type="InterPro" id="IPR002678">
    <property type="entry name" value="DUF34/NIF3"/>
</dbReference>
<name>A0A177ZK04_9BACI</name>
<keyword evidence="6" id="KW-1185">Reference proteome</keyword>
<accession>A0A177ZK04</accession>
<dbReference type="GO" id="GO:0046872">
    <property type="term" value="F:metal ion binding"/>
    <property type="evidence" value="ECO:0007669"/>
    <property type="project" value="UniProtKB-KW"/>
</dbReference>
<dbReference type="STRING" id="217031.ABB05_22065"/>
<dbReference type="OrthoDB" id="1116574at2"/>
<gene>
    <name evidence="5" type="ORF">ABB05_22065</name>
</gene>
<evidence type="ECO:0000313" key="6">
    <source>
        <dbReference type="Proteomes" id="UP000077881"/>
    </source>
</evidence>
<feature type="binding site" evidence="4">
    <location>
        <position position="228"/>
    </location>
    <ligand>
        <name>a divalent metal cation</name>
        <dbReference type="ChEBI" id="CHEBI:60240"/>
        <label>1</label>
    </ligand>
</feature>
<dbReference type="Pfam" id="PF01784">
    <property type="entry name" value="DUF34_NIF3"/>
    <property type="match status" value="1"/>
</dbReference>
<feature type="binding site" evidence="4">
    <location>
        <position position="232"/>
    </location>
    <ligand>
        <name>a divalent metal cation</name>
        <dbReference type="ChEBI" id="CHEBI:60240"/>
        <label>1</label>
    </ligand>
</feature>
<evidence type="ECO:0000256" key="4">
    <source>
        <dbReference type="PIRSR" id="PIRSR602678-1"/>
    </source>
</evidence>
<dbReference type="EMBL" id="LDJR01000061">
    <property type="protein sequence ID" value="OAK67228.1"/>
    <property type="molecule type" value="Genomic_DNA"/>
</dbReference>
<reference evidence="5 6" key="1">
    <citation type="submission" date="2015-05" db="EMBL/GenBank/DDBJ databases">
        <title>Comparison of genome.</title>
        <authorList>
            <person name="Zheng Z."/>
            <person name="Sun M."/>
        </authorList>
    </citation>
    <scope>NUCLEOTIDE SEQUENCE [LARGE SCALE GENOMIC DNA]</scope>
    <source>
        <strain evidence="5 6">G25-74</strain>
    </source>
</reference>
<organism evidence="5 6">
    <name type="scientific">Lederbergia galactosidilytica</name>
    <dbReference type="NCBI Taxonomy" id="217031"/>
    <lineage>
        <taxon>Bacteria</taxon>
        <taxon>Bacillati</taxon>
        <taxon>Bacillota</taxon>
        <taxon>Bacilli</taxon>
        <taxon>Bacillales</taxon>
        <taxon>Bacillaceae</taxon>
        <taxon>Lederbergia</taxon>
    </lineage>
</organism>
<dbReference type="RefSeq" id="WP_064468960.1">
    <property type="nucleotide sequence ID" value="NZ_LDJR01000061.1"/>
</dbReference>